<dbReference type="STRING" id="595528.A0A0D2U0M0"/>
<proteinExistence type="inferred from homology"/>
<dbReference type="InterPro" id="IPR043155">
    <property type="entry name" value="VPS33_dom3b"/>
</dbReference>
<dbReference type="EMBL" id="KE346360">
    <property type="protein sequence ID" value="KJE88791.1"/>
    <property type="molecule type" value="Genomic_DNA"/>
</dbReference>
<protein>
    <submittedName>
        <fullName evidence="2">Vacuolar protein sorting-associated protein 33A</fullName>
    </submittedName>
</protein>
<organism evidence="2 3">
    <name type="scientific">Capsaspora owczarzaki (strain ATCC 30864)</name>
    <dbReference type="NCBI Taxonomy" id="595528"/>
    <lineage>
        <taxon>Eukaryota</taxon>
        <taxon>Filasterea</taxon>
        <taxon>Capsaspora</taxon>
    </lineage>
</organism>
<name>A0A0D2U0M0_CAPO3</name>
<dbReference type="Gene3D" id="3.90.830.10">
    <property type="entry name" value="Syntaxin Binding Protein 1, Chain A, domain 2"/>
    <property type="match status" value="1"/>
</dbReference>
<dbReference type="Gene3D" id="3.40.50.1910">
    <property type="match status" value="2"/>
</dbReference>
<comment type="similarity">
    <text evidence="1">Belongs to the STXBP/unc-18/SEC1 family.</text>
</comment>
<evidence type="ECO:0000256" key="1">
    <source>
        <dbReference type="ARBA" id="ARBA00009884"/>
    </source>
</evidence>
<dbReference type="Pfam" id="PF00995">
    <property type="entry name" value="Sec1"/>
    <property type="match status" value="1"/>
</dbReference>
<dbReference type="Gene3D" id="3.40.50.2060">
    <property type="match status" value="1"/>
</dbReference>
<evidence type="ECO:0000313" key="3">
    <source>
        <dbReference type="Proteomes" id="UP000008743"/>
    </source>
</evidence>
<dbReference type="InParanoid" id="A0A0D2U0M0"/>
<sequence>MTRSLLVFVLLTLLLTLGLVLLAFLFALLCVCVYLYVIGAVNGRAGRGGACESGAGKNQVLIMDEQLVGPLGLIAEYSLLKEHGVEKLFLLTSGRIDTEISNVIFITRPKALLMERIASVVRQHHNDGQRKDYHVFFAPRKTLMCERILETEGVLGDLVLGEYQLDILPYDSDLLSLEMENSFRECNLDGDPTSLFYVARSIMKLQTVYGIIPQIVGKGPHAKHVAEMMLRLRRELATSASASSAPELSVSPEIDTILLIDRTIDLVTPLCTQLTYEGLLDESFSIEHSFVTLNADITGNKDGKKTKVPLNSSDRIFSEIRDLNFAAVGPLLSSRAKSISQQYDERHDAKTVGQIKDFIGKLPTIQAEHQSLRIHTNIAEQIMKRTRDAAFLKTLETEQAFLCSVDTDKTSDYIEDLIGKKADLSLVLRLIALQSLTNGGFKPKVLDYYRREILHTYGMEQLVTLANLEKTGLLRKSDGKSSYPSLRKALRLVVEDVNQITPNDISYTFSGYAPISVRLVEAFARSGWRGMEEVLRLLPGPTFEELQMLPPGVQPRRANARSADGANAASAAGGAGKVTLVFFVGGCSYAEVAAIRFLAKQQEGRDYIIATTHMLTGGSMLQSVVEPLENRLVSAVPARQ</sequence>
<gene>
    <name evidence="2" type="ORF">CAOG_000375</name>
</gene>
<dbReference type="FunCoup" id="A0A0D2U0M0">
    <property type="interactions" value="454"/>
</dbReference>
<keyword evidence="3" id="KW-1185">Reference proteome</keyword>
<dbReference type="Gene3D" id="1.25.40.850">
    <property type="match status" value="1"/>
</dbReference>
<dbReference type="InterPro" id="IPR001619">
    <property type="entry name" value="Sec1-like"/>
</dbReference>
<accession>A0A0D2U0M0</accession>
<dbReference type="Proteomes" id="UP000008743">
    <property type="component" value="Unassembled WGS sequence"/>
</dbReference>
<dbReference type="InterPro" id="IPR036045">
    <property type="entry name" value="Sec1-like_sf"/>
</dbReference>
<dbReference type="AlphaFoldDB" id="A0A0D2U0M0"/>
<dbReference type="FunFam" id="3.40.50.1910:FF:000005">
    <property type="entry name" value="vacuolar protein sorting-associated protein 33A isoform X1"/>
    <property type="match status" value="1"/>
</dbReference>
<dbReference type="PhylomeDB" id="A0A0D2U0M0"/>
<evidence type="ECO:0000313" key="2">
    <source>
        <dbReference type="EMBL" id="KJE88791.1"/>
    </source>
</evidence>
<dbReference type="InterPro" id="IPR027482">
    <property type="entry name" value="Sec1-like_dom2"/>
</dbReference>
<reference evidence="3" key="1">
    <citation type="submission" date="2011-02" db="EMBL/GenBank/DDBJ databases">
        <title>The Genome Sequence of Capsaspora owczarzaki ATCC 30864.</title>
        <authorList>
            <person name="Russ C."/>
            <person name="Cuomo C."/>
            <person name="Burger G."/>
            <person name="Gray M.W."/>
            <person name="Holland P.W.H."/>
            <person name="King N."/>
            <person name="Lang F.B.F."/>
            <person name="Roger A.J."/>
            <person name="Ruiz-Trillo I."/>
            <person name="Young S.K."/>
            <person name="Zeng Q."/>
            <person name="Gargeya S."/>
            <person name="Alvarado L."/>
            <person name="Berlin A."/>
            <person name="Chapman S.B."/>
            <person name="Chen Z."/>
            <person name="Freedman E."/>
            <person name="Gellesch M."/>
            <person name="Goldberg J."/>
            <person name="Griggs A."/>
            <person name="Gujja S."/>
            <person name="Heilman E."/>
            <person name="Heiman D."/>
            <person name="Howarth C."/>
            <person name="Mehta T."/>
            <person name="Neiman D."/>
            <person name="Pearson M."/>
            <person name="Roberts A."/>
            <person name="Saif S."/>
            <person name="Shea T."/>
            <person name="Shenoy N."/>
            <person name="Sisk P."/>
            <person name="Stolte C."/>
            <person name="Sykes S."/>
            <person name="White J."/>
            <person name="Yandava C."/>
            <person name="Haas B."/>
            <person name="Nusbaum C."/>
            <person name="Birren B."/>
        </authorList>
    </citation>
    <scope>NUCLEOTIDE SEQUENCE</scope>
    <source>
        <strain evidence="3">ATCC 30864</strain>
    </source>
</reference>
<dbReference type="InterPro" id="IPR043154">
    <property type="entry name" value="Sec-1-like_dom1"/>
</dbReference>
<dbReference type="SUPFAM" id="SSF56815">
    <property type="entry name" value="Sec1/munc18-like (SM) proteins"/>
    <property type="match status" value="1"/>
</dbReference>
<dbReference type="OrthoDB" id="10262287at2759"/>
<dbReference type="GO" id="GO:0016192">
    <property type="term" value="P:vesicle-mediated transport"/>
    <property type="evidence" value="ECO:0007669"/>
    <property type="project" value="InterPro"/>
</dbReference>
<dbReference type="InterPro" id="IPR043127">
    <property type="entry name" value="Sec-1-like_dom3a"/>
</dbReference>
<dbReference type="PANTHER" id="PTHR11679">
    <property type="entry name" value="VESICLE PROTEIN SORTING-ASSOCIATED"/>
    <property type="match status" value="1"/>
</dbReference>